<dbReference type="RefSeq" id="WP_066149066.1">
    <property type="nucleotide sequence ID" value="NZ_JAGUQN010000011.1"/>
</dbReference>
<keyword evidence="2" id="KW-1185">Reference proteome</keyword>
<dbReference type="Proteomes" id="UP001213979">
    <property type="component" value="Unassembled WGS sequence"/>
</dbReference>
<protein>
    <submittedName>
        <fullName evidence="1">DUF2515 family protein</fullName>
    </submittedName>
</protein>
<accession>A0ABT5W3C9</accession>
<organism evidence="1 2">
    <name type="scientific">Anoxybacteroides rupiense</name>
    <dbReference type="NCBI Taxonomy" id="311460"/>
    <lineage>
        <taxon>Bacteria</taxon>
        <taxon>Bacillati</taxon>
        <taxon>Bacillota</taxon>
        <taxon>Bacilli</taxon>
        <taxon>Bacillales</taxon>
        <taxon>Anoxybacillaceae</taxon>
        <taxon>Anoxybacteroides</taxon>
    </lineage>
</organism>
<evidence type="ECO:0000313" key="2">
    <source>
        <dbReference type="Proteomes" id="UP001213979"/>
    </source>
</evidence>
<proteinExistence type="predicted"/>
<gene>
    <name evidence="1" type="ORF">PNH38_08055</name>
</gene>
<comment type="caution">
    <text evidence="1">The sequence shown here is derived from an EMBL/GenBank/DDBJ whole genome shotgun (WGS) entry which is preliminary data.</text>
</comment>
<sequence length="373" mass="44167">MDSFHNWIAKISHPFQSLYRHLLYRESIPIASSSICEYLCRQWEKPEKSQPFTDEEKRLISWIRQQTKHHNRNNVTRTQAYLSFFTRFPEIHWALVAHLVSRNGGWNMTDLKGGLIPSIIGHEQIQPLFLFLERANALIFHDAYPQLLLYEASRQHNKALFHLLPAFSVSSFMRPFWEYFYQTKDSPLLTVALIINEQQYIQQRVVDHPFYQRHVLDSFPFLIQQWLGLNDLLIPYVHNERIHLAGITARDFADVYHRIQIGKALYGMLFYRKRILRGVGRFVSQTKHTGSRADFWPHIFSAINHTKAAHIYSPHLQEAWADVTHRFSDRRDWFHDLAILQEIKQLPFVKAPEITSHYKQNLKKLLAATKLTN</sequence>
<name>A0ABT5W3C9_9BACL</name>
<reference evidence="1 2" key="1">
    <citation type="submission" date="2023-01" db="EMBL/GenBank/DDBJ databases">
        <title>Genome-based reclassification of Anoxybacillus geothermalis as a later heterotypic synonym of Anoxybacillus rupiensis.</title>
        <authorList>
            <person name="Inan Bektas K."/>
            <person name="Canakci S."/>
            <person name="Belduz A.A."/>
            <person name="Guler H.H."/>
        </authorList>
    </citation>
    <scope>NUCLEOTIDE SEQUENCE [LARGE SCALE GENOMIC DNA]</scope>
    <source>
        <strain evidence="1 2">DSM 17127</strain>
    </source>
</reference>
<dbReference type="EMBL" id="JAQOTG010000005">
    <property type="protein sequence ID" value="MDE8563835.1"/>
    <property type="molecule type" value="Genomic_DNA"/>
</dbReference>
<dbReference type="Pfam" id="PF10720">
    <property type="entry name" value="DUF2515"/>
    <property type="match status" value="1"/>
</dbReference>
<dbReference type="InterPro" id="IPR019658">
    <property type="entry name" value="DUF2515"/>
</dbReference>
<evidence type="ECO:0000313" key="1">
    <source>
        <dbReference type="EMBL" id="MDE8563835.1"/>
    </source>
</evidence>